<accession>A0A840SKL7</accession>
<proteinExistence type="predicted"/>
<dbReference type="GO" id="GO:0032259">
    <property type="term" value="P:methylation"/>
    <property type="evidence" value="ECO:0007669"/>
    <property type="project" value="UniProtKB-KW"/>
</dbReference>
<protein>
    <submittedName>
        <fullName evidence="2">FkbM family methyltransferase</fullName>
    </submittedName>
</protein>
<gene>
    <name evidence="2" type="ORF">HNP73_003623</name>
</gene>
<dbReference type="InterPro" id="IPR006342">
    <property type="entry name" value="FkbM_mtfrase"/>
</dbReference>
<evidence type="ECO:0000313" key="3">
    <source>
        <dbReference type="Proteomes" id="UP000549457"/>
    </source>
</evidence>
<dbReference type="Pfam" id="PF05050">
    <property type="entry name" value="Methyltransf_21"/>
    <property type="match status" value="1"/>
</dbReference>
<evidence type="ECO:0000313" key="2">
    <source>
        <dbReference type="EMBL" id="MBB5223669.1"/>
    </source>
</evidence>
<reference evidence="2 3" key="1">
    <citation type="submission" date="2020-08" db="EMBL/GenBank/DDBJ databases">
        <title>Genomic Encyclopedia of Type Strains, Phase IV (KMG-IV): sequencing the most valuable type-strain genomes for metagenomic binning, comparative biology and taxonomic classification.</title>
        <authorList>
            <person name="Goeker M."/>
        </authorList>
    </citation>
    <scope>NUCLEOTIDE SEQUENCE [LARGE SCALE GENOMIC DNA]</scope>
    <source>
        <strain evidence="2 3">DSM 101730</strain>
    </source>
</reference>
<dbReference type="GO" id="GO:0008168">
    <property type="term" value="F:methyltransferase activity"/>
    <property type="evidence" value="ECO:0007669"/>
    <property type="project" value="UniProtKB-KW"/>
</dbReference>
<dbReference type="EMBL" id="JACHFM010000004">
    <property type="protein sequence ID" value="MBB5223669.1"/>
    <property type="molecule type" value="Genomic_DNA"/>
</dbReference>
<dbReference type="InterPro" id="IPR052514">
    <property type="entry name" value="SAM-dependent_MTase"/>
</dbReference>
<dbReference type="AlphaFoldDB" id="A0A840SKL7"/>
<dbReference type="NCBIfam" id="TIGR01444">
    <property type="entry name" value="fkbM_fam"/>
    <property type="match status" value="1"/>
</dbReference>
<dbReference type="Gene3D" id="3.40.50.150">
    <property type="entry name" value="Vaccinia Virus protein VP39"/>
    <property type="match status" value="1"/>
</dbReference>
<sequence length="248" mass="26135">MTGALLSRIGLARSLVIYRARPWLIPRLARFYRGIVGPGDLAFDIGAHVGNRTRALLAAGARVVAVEPQGLFRDFLRRDLPPGAVLVEAAVGARAGSARLAVSRLHPTVSSLAPGFAARMAAAPGFARVRWDAEEEVAVVTLDALIAAHGVPRFVKIDVEGHEAEVLAGLTRPVPWVAFEVLPAAPAVAQACVARLASLGRYRFNLVAGERPVFALPDWCSAEGILSALEAQAASGRPGDVYARLADG</sequence>
<keyword evidence="2" id="KW-0808">Transferase</keyword>
<dbReference type="PANTHER" id="PTHR34203:SF15">
    <property type="entry name" value="SLL1173 PROTEIN"/>
    <property type="match status" value="1"/>
</dbReference>
<keyword evidence="2" id="KW-0489">Methyltransferase</keyword>
<dbReference type="InterPro" id="IPR029063">
    <property type="entry name" value="SAM-dependent_MTases_sf"/>
</dbReference>
<comment type="caution">
    <text evidence="2">The sequence shown here is derived from an EMBL/GenBank/DDBJ whole genome shotgun (WGS) entry which is preliminary data.</text>
</comment>
<keyword evidence="3" id="KW-1185">Reference proteome</keyword>
<evidence type="ECO:0000259" key="1">
    <source>
        <dbReference type="Pfam" id="PF05050"/>
    </source>
</evidence>
<dbReference type="PANTHER" id="PTHR34203">
    <property type="entry name" value="METHYLTRANSFERASE, FKBM FAMILY PROTEIN"/>
    <property type="match status" value="1"/>
</dbReference>
<dbReference type="Proteomes" id="UP000549457">
    <property type="component" value="Unassembled WGS sequence"/>
</dbReference>
<name>A0A840SKL7_9RHOB</name>
<feature type="domain" description="Methyltransferase FkbM" evidence="1">
    <location>
        <begin position="44"/>
        <end position="181"/>
    </location>
</feature>
<dbReference type="RefSeq" id="WP_184153043.1">
    <property type="nucleotide sequence ID" value="NZ_JACHFM010000004.1"/>
</dbReference>
<organism evidence="2 3">
    <name type="scientific">Amaricoccus macauensis</name>
    <dbReference type="NCBI Taxonomy" id="57001"/>
    <lineage>
        <taxon>Bacteria</taxon>
        <taxon>Pseudomonadati</taxon>
        <taxon>Pseudomonadota</taxon>
        <taxon>Alphaproteobacteria</taxon>
        <taxon>Rhodobacterales</taxon>
        <taxon>Paracoccaceae</taxon>
        <taxon>Amaricoccus</taxon>
    </lineage>
</organism>
<dbReference type="SUPFAM" id="SSF53335">
    <property type="entry name" value="S-adenosyl-L-methionine-dependent methyltransferases"/>
    <property type="match status" value="1"/>
</dbReference>